<organism evidence="1 2">
    <name type="scientific">Nocardia vinacea</name>
    <dbReference type="NCBI Taxonomy" id="96468"/>
    <lineage>
        <taxon>Bacteria</taxon>
        <taxon>Bacillati</taxon>
        <taxon>Actinomycetota</taxon>
        <taxon>Actinomycetes</taxon>
        <taxon>Mycobacteriales</taxon>
        <taxon>Nocardiaceae</taxon>
        <taxon>Nocardia</taxon>
    </lineage>
</organism>
<protein>
    <submittedName>
        <fullName evidence="1">Uncharacterized protein</fullName>
    </submittedName>
</protein>
<dbReference type="RefSeq" id="WP_327095554.1">
    <property type="nucleotide sequence ID" value="NZ_CP109149.1"/>
</dbReference>
<keyword evidence="2" id="KW-1185">Reference proteome</keyword>
<evidence type="ECO:0000313" key="2">
    <source>
        <dbReference type="Proteomes" id="UP001432062"/>
    </source>
</evidence>
<proteinExistence type="predicted"/>
<accession>A0ABZ1YJT4</accession>
<evidence type="ECO:0000313" key="1">
    <source>
        <dbReference type="EMBL" id="WUV42246.1"/>
    </source>
</evidence>
<name>A0ABZ1YJT4_9NOCA</name>
<reference evidence="1" key="1">
    <citation type="submission" date="2022-10" db="EMBL/GenBank/DDBJ databases">
        <title>The complete genomes of actinobacterial strains from the NBC collection.</title>
        <authorList>
            <person name="Joergensen T.S."/>
            <person name="Alvarez Arevalo M."/>
            <person name="Sterndorff E.B."/>
            <person name="Faurdal D."/>
            <person name="Vuksanovic O."/>
            <person name="Mourched A.-S."/>
            <person name="Charusanti P."/>
            <person name="Shaw S."/>
            <person name="Blin K."/>
            <person name="Weber T."/>
        </authorList>
    </citation>
    <scope>NUCLEOTIDE SEQUENCE</scope>
    <source>
        <strain evidence="1">NBC_01482</strain>
    </source>
</reference>
<dbReference type="Proteomes" id="UP001432062">
    <property type="component" value="Chromosome"/>
</dbReference>
<dbReference type="EMBL" id="CP109441">
    <property type="protein sequence ID" value="WUV42246.1"/>
    <property type="molecule type" value="Genomic_DNA"/>
</dbReference>
<dbReference type="PROSITE" id="PS51257">
    <property type="entry name" value="PROKAR_LIPOPROTEIN"/>
    <property type="match status" value="1"/>
</dbReference>
<sequence>MSRPVHADAAQHQGGALFACPHSFDLVDDQPAERAEVLFVGGPGAARMAGRDEAVRADSFEVAGLGSGRIHPPSLIAGRRESAKIRVIPDGRCR</sequence>
<gene>
    <name evidence="1" type="ORF">OG563_23485</name>
</gene>